<accession>A0A1G2G4P2</accession>
<dbReference type="AlphaFoldDB" id="A0A1G2G4P2"/>
<gene>
    <name evidence="1" type="ORF">A2756_01220</name>
</gene>
<dbReference type="EMBL" id="MHNL01000007">
    <property type="protein sequence ID" value="OGZ45226.1"/>
    <property type="molecule type" value="Genomic_DNA"/>
</dbReference>
<dbReference type="Proteomes" id="UP000177785">
    <property type="component" value="Unassembled WGS sequence"/>
</dbReference>
<evidence type="ECO:0008006" key="3">
    <source>
        <dbReference type="Google" id="ProtNLM"/>
    </source>
</evidence>
<comment type="caution">
    <text evidence="1">The sequence shown here is derived from an EMBL/GenBank/DDBJ whole genome shotgun (WGS) entry which is preliminary data.</text>
</comment>
<organism evidence="1 2">
    <name type="scientific">Candidatus Ryanbacteria bacterium RIFCSPHIGHO2_01_FULL_48_27</name>
    <dbReference type="NCBI Taxonomy" id="1802115"/>
    <lineage>
        <taxon>Bacteria</taxon>
        <taxon>Candidatus Ryaniibacteriota</taxon>
    </lineage>
</organism>
<protein>
    <recommendedName>
        <fullName evidence="3">Ferritin-like diiron domain-containing protein</fullName>
    </recommendedName>
</protein>
<sequence>MFSNHAYNLALQLTEEHKSLWRMKNEYQKDAEGCAACQSLWEKLAKDKEAHIQELQGLLKGHME</sequence>
<reference evidence="1 2" key="1">
    <citation type="journal article" date="2016" name="Nat. Commun.">
        <title>Thousands of microbial genomes shed light on interconnected biogeochemical processes in an aquifer system.</title>
        <authorList>
            <person name="Anantharaman K."/>
            <person name="Brown C.T."/>
            <person name="Hug L.A."/>
            <person name="Sharon I."/>
            <person name="Castelle C.J."/>
            <person name="Probst A.J."/>
            <person name="Thomas B.C."/>
            <person name="Singh A."/>
            <person name="Wilkins M.J."/>
            <person name="Karaoz U."/>
            <person name="Brodie E.L."/>
            <person name="Williams K.H."/>
            <person name="Hubbard S.S."/>
            <person name="Banfield J.F."/>
        </authorList>
    </citation>
    <scope>NUCLEOTIDE SEQUENCE [LARGE SCALE GENOMIC DNA]</scope>
</reference>
<proteinExistence type="predicted"/>
<name>A0A1G2G4P2_9BACT</name>
<evidence type="ECO:0000313" key="2">
    <source>
        <dbReference type="Proteomes" id="UP000177785"/>
    </source>
</evidence>
<evidence type="ECO:0000313" key="1">
    <source>
        <dbReference type="EMBL" id="OGZ45226.1"/>
    </source>
</evidence>